<dbReference type="RefSeq" id="WP_011479871.1">
    <property type="nucleotide sequence ID" value="NC_007947.1"/>
</dbReference>
<dbReference type="eggNOG" id="COG1548">
    <property type="taxonomic scope" value="Bacteria"/>
</dbReference>
<evidence type="ECO:0000313" key="2">
    <source>
        <dbReference type="EMBL" id="ABE49917.1"/>
    </source>
</evidence>
<protein>
    <submittedName>
        <fullName evidence="2">S-layer protein, putative</fullName>
    </submittedName>
</protein>
<reference evidence="2 3" key="1">
    <citation type="submission" date="2006-03" db="EMBL/GenBank/DDBJ databases">
        <title>Complete sequence of Methylobacillus flagellatus KT.</title>
        <authorList>
            <consortium name="US DOE Joint Genome Institute"/>
            <person name="Copeland A."/>
            <person name="Lucas S."/>
            <person name="Lapidus A."/>
            <person name="Barry K."/>
            <person name="Detter J.C."/>
            <person name="Glavina del Rio T."/>
            <person name="Hammon N."/>
            <person name="Israni S."/>
            <person name="Dalin E."/>
            <person name="Tice H."/>
            <person name="Pitluck S."/>
            <person name="Brettin T."/>
            <person name="Bruce D."/>
            <person name="Han C."/>
            <person name="Tapia R."/>
            <person name="Saunders E."/>
            <person name="Gilna P."/>
            <person name="Schmutz J."/>
            <person name="Larimer F."/>
            <person name="Land M."/>
            <person name="Kyrpides N."/>
            <person name="Anderson I."/>
            <person name="Richardson P."/>
        </authorList>
    </citation>
    <scope>NUCLEOTIDE SEQUENCE [LARGE SCALE GENOMIC DNA]</scope>
    <source>
        <strain evidence="3">KT / ATCC 51484 / DSM 6875</strain>
    </source>
</reference>
<dbReference type="AlphaFoldDB" id="Q1H0S0"/>
<dbReference type="SUPFAM" id="SSF53067">
    <property type="entry name" value="Actin-like ATPase domain"/>
    <property type="match status" value="1"/>
</dbReference>
<dbReference type="NCBIfam" id="TIGR03123">
    <property type="entry name" value="one_C_unchar_1"/>
    <property type="match status" value="1"/>
</dbReference>
<dbReference type="GO" id="GO:0016787">
    <property type="term" value="F:hydrolase activity"/>
    <property type="evidence" value="ECO:0007669"/>
    <property type="project" value="InterPro"/>
</dbReference>
<gene>
    <name evidence="2" type="ordered locus">Mfla_1649</name>
</gene>
<dbReference type="Pfam" id="PF01968">
    <property type="entry name" value="Hydantoinase_A"/>
    <property type="match status" value="1"/>
</dbReference>
<dbReference type="KEGG" id="mfa:Mfla_1649"/>
<dbReference type="OrthoDB" id="1792672at2"/>
<dbReference type="HOGENOM" id="CLU_060932_0_0_4"/>
<name>Q1H0S0_METFK</name>
<dbReference type="EMBL" id="CP000284">
    <property type="protein sequence ID" value="ABE49917.1"/>
    <property type="molecule type" value="Genomic_DNA"/>
</dbReference>
<dbReference type="InterPro" id="IPR002821">
    <property type="entry name" value="Hydantoinase_A"/>
</dbReference>
<dbReference type="DNASU" id="4000319"/>
<dbReference type="STRING" id="265072.Mfla_1649"/>
<proteinExistence type="predicted"/>
<keyword evidence="3" id="KW-1185">Reference proteome</keyword>
<dbReference type="InterPro" id="IPR043129">
    <property type="entry name" value="ATPase_NBD"/>
</dbReference>
<evidence type="ECO:0000259" key="1">
    <source>
        <dbReference type="Pfam" id="PF01968"/>
    </source>
</evidence>
<dbReference type="Proteomes" id="UP000002440">
    <property type="component" value="Chromosome"/>
</dbReference>
<organism evidence="2 3">
    <name type="scientific">Methylobacillus flagellatus (strain ATCC 51484 / DSM 6875 / VKM B-1610 / KT)</name>
    <dbReference type="NCBI Taxonomy" id="265072"/>
    <lineage>
        <taxon>Bacteria</taxon>
        <taxon>Pseudomonadati</taxon>
        <taxon>Pseudomonadota</taxon>
        <taxon>Betaproteobacteria</taxon>
        <taxon>Nitrosomonadales</taxon>
        <taxon>Methylophilaceae</taxon>
        <taxon>Methylobacillus</taxon>
    </lineage>
</organism>
<feature type="domain" description="Hydantoinase A/oxoprolinase" evidence="1">
    <location>
        <begin position="69"/>
        <end position="316"/>
    </location>
</feature>
<dbReference type="Gene3D" id="3.30.420.40">
    <property type="match status" value="1"/>
</dbReference>
<dbReference type="InterPro" id="IPR002756">
    <property type="entry name" value="MfnF"/>
</dbReference>
<dbReference type="Gene3D" id="3.30.420.190">
    <property type="entry name" value="conserved archaeal protein q6m145"/>
    <property type="match status" value="1"/>
</dbReference>
<evidence type="ECO:0000313" key="3">
    <source>
        <dbReference type="Proteomes" id="UP000002440"/>
    </source>
</evidence>
<sequence length="359" mass="38233">MTETTSSPQHYLGWDIGGANLKVALVRPDGIAVKVIQVPCPLWQGMDRLDAAIDLALAELGGPGGAKHSVTMTGELADIFPDRASGVWEIALRTHAMLGSELCFFAGASGFVPLAQVQQHANAIASANWLASAAFVATKLQQGLFIDIGSTTADFVLLHDGRPVNRGQTDAERMQHEELVYTGVARTSLMALASRIPFAGQWQNVAAEHFATTADVYRLTGELDPAEDMAATADGAGKSMDETCRRLARMVGRDADDADKTAWVHLAQAFRQQQLAILRDAVLCNLSRNVVRPGAPFIGAGAGVFLVRELAQQLGHEFLAASSLLKAESDQARNWAGVCLPAYAVANLGITANSQERAC</sequence>
<accession>Q1H0S0</accession>